<keyword evidence="2" id="KW-1185">Reference proteome</keyword>
<dbReference type="OrthoDB" id="9585558at2759"/>
<dbReference type="Pfam" id="PF01352">
    <property type="entry name" value="KRAB"/>
    <property type="match status" value="1"/>
</dbReference>
<protein>
    <submittedName>
        <fullName evidence="3">Zinc finger protein 431-like</fullName>
    </submittedName>
</protein>
<dbReference type="CDD" id="cd07765">
    <property type="entry name" value="KRAB_A-box"/>
    <property type="match status" value="1"/>
</dbReference>
<proteinExistence type="predicted"/>
<evidence type="ECO:0000259" key="1">
    <source>
        <dbReference type="PROSITE" id="PS50805"/>
    </source>
</evidence>
<organism evidence="2 3">
    <name type="scientific">Cricetulus griseus</name>
    <name type="common">Chinese hamster</name>
    <name type="synonym">Cricetulus barabensis griseus</name>
    <dbReference type="NCBI Taxonomy" id="10029"/>
    <lineage>
        <taxon>Eukaryota</taxon>
        <taxon>Metazoa</taxon>
        <taxon>Chordata</taxon>
        <taxon>Craniata</taxon>
        <taxon>Vertebrata</taxon>
        <taxon>Euteleostomi</taxon>
        <taxon>Mammalia</taxon>
        <taxon>Eutheria</taxon>
        <taxon>Euarchontoglires</taxon>
        <taxon>Glires</taxon>
        <taxon>Rodentia</taxon>
        <taxon>Myomorpha</taxon>
        <taxon>Muroidea</taxon>
        <taxon>Cricetidae</taxon>
        <taxon>Cricetinae</taxon>
        <taxon>Cricetulus</taxon>
    </lineage>
</organism>
<evidence type="ECO:0000313" key="2">
    <source>
        <dbReference type="Proteomes" id="UP001108280"/>
    </source>
</evidence>
<dbReference type="SMART" id="SM00349">
    <property type="entry name" value="KRAB"/>
    <property type="match status" value="1"/>
</dbReference>
<dbReference type="InterPro" id="IPR001909">
    <property type="entry name" value="KRAB"/>
</dbReference>
<dbReference type="GeneID" id="113837982"/>
<dbReference type="PANTHER" id="PTHR23232">
    <property type="entry name" value="KRAB DOMAIN C2H2 ZINC FINGER"/>
    <property type="match status" value="1"/>
</dbReference>
<dbReference type="RefSeq" id="XP_035309450.1">
    <property type="nucleotide sequence ID" value="XM_035453559.1"/>
</dbReference>
<dbReference type="PROSITE" id="PS50805">
    <property type="entry name" value="KRAB"/>
    <property type="match status" value="1"/>
</dbReference>
<dbReference type="PANTHER" id="PTHR23232:SF151">
    <property type="entry name" value="EXPRESSED SEQUENCE AW146154-RELATED"/>
    <property type="match status" value="1"/>
</dbReference>
<name>A0A9J7HFK6_CRIGR</name>
<dbReference type="SUPFAM" id="SSF109640">
    <property type="entry name" value="KRAB domain (Kruppel-associated box)"/>
    <property type="match status" value="1"/>
</dbReference>
<dbReference type="AlphaFoldDB" id="A0A9J7HFK6"/>
<accession>A0A9J7HFK6</accession>
<dbReference type="InterPro" id="IPR036051">
    <property type="entry name" value="KRAB_dom_sf"/>
</dbReference>
<dbReference type="Gene3D" id="6.10.140.140">
    <property type="match status" value="1"/>
</dbReference>
<dbReference type="KEGG" id="cge:113837982"/>
<dbReference type="InterPro" id="IPR050169">
    <property type="entry name" value="Krueppel_C2H2_ZnF"/>
</dbReference>
<dbReference type="Proteomes" id="UP001108280">
    <property type="component" value="Unplaced"/>
</dbReference>
<evidence type="ECO:0000313" key="3">
    <source>
        <dbReference type="RefSeq" id="XP_035309450.1"/>
    </source>
</evidence>
<sequence>MDEHRSHSMDTVTYDSVCIKFTQEEWFLLDPSQRSLYKDVMLDTYRNLSAIGYIWEECDIEEHCESFRRHRR</sequence>
<feature type="domain" description="KRAB" evidence="1">
    <location>
        <begin position="12"/>
        <end position="72"/>
    </location>
</feature>
<reference evidence="3" key="1">
    <citation type="submission" date="2025-08" db="UniProtKB">
        <authorList>
            <consortium name="RefSeq"/>
        </authorList>
    </citation>
    <scope>IDENTIFICATION</scope>
    <source>
        <strain evidence="3">17A/GY</strain>
        <tissue evidence="3">Liver</tissue>
    </source>
</reference>
<dbReference type="GO" id="GO:0006355">
    <property type="term" value="P:regulation of DNA-templated transcription"/>
    <property type="evidence" value="ECO:0007669"/>
    <property type="project" value="InterPro"/>
</dbReference>
<gene>
    <name evidence="3" type="primary">LOC113837982</name>
</gene>